<organism evidence="1">
    <name type="scientific">Desulfatirhabdium butyrativorans</name>
    <dbReference type="NCBI Taxonomy" id="340467"/>
    <lineage>
        <taxon>Bacteria</taxon>
        <taxon>Pseudomonadati</taxon>
        <taxon>Thermodesulfobacteriota</taxon>
        <taxon>Desulfobacteria</taxon>
        <taxon>Desulfobacterales</taxon>
        <taxon>Desulfatirhabdiaceae</taxon>
        <taxon>Desulfatirhabdium</taxon>
    </lineage>
</organism>
<reference evidence="1" key="1">
    <citation type="journal article" date="2020" name="mSystems">
        <title>Genome- and Community-Level Interaction Insights into Carbon Utilization and Element Cycling Functions of Hydrothermarchaeota in Hydrothermal Sediment.</title>
        <authorList>
            <person name="Zhou Z."/>
            <person name="Liu Y."/>
            <person name="Xu W."/>
            <person name="Pan J."/>
            <person name="Luo Z.H."/>
            <person name="Li M."/>
        </authorList>
    </citation>
    <scope>NUCLEOTIDE SEQUENCE [LARGE SCALE GENOMIC DNA]</scope>
    <source>
        <strain evidence="1">SpSt-477</strain>
    </source>
</reference>
<protein>
    <submittedName>
        <fullName evidence="1">Uncharacterized protein</fullName>
    </submittedName>
</protein>
<dbReference type="EMBL" id="DSUH01000126">
    <property type="protein sequence ID" value="HGU32298.1"/>
    <property type="molecule type" value="Genomic_DNA"/>
</dbReference>
<proteinExistence type="predicted"/>
<accession>A0A7C4RSP3</accession>
<evidence type="ECO:0000313" key="1">
    <source>
        <dbReference type="EMBL" id="HGU32298.1"/>
    </source>
</evidence>
<comment type="caution">
    <text evidence="1">The sequence shown here is derived from an EMBL/GenBank/DDBJ whole genome shotgun (WGS) entry which is preliminary data.</text>
</comment>
<gene>
    <name evidence="1" type="ORF">ENS29_05520</name>
</gene>
<dbReference type="AlphaFoldDB" id="A0A7C4RSP3"/>
<sequence length="142" mass="16745">MEPTEQPIQTILLENGLILQLMDLSRRVAGDRWNVRVKAAIGISVEDVLNKTEQQHRKEEIENVLGKQVVFEKEMIRNFIDEREKQAVVDQLCRSFLENAMTYLSRQHFAERFLFKQYRETLERKRIENLLKKGASRGDPSE</sequence>
<name>A0A7C4RSP3_9BACT</name>